<accession>A0AAV5FIW5</accession>
<feature type="compositionally biased region" description="Low complexity" evidence="1">
    <location>
        <begin position="96"/>
        <end position="113"/>
    </location>
</feature>
<reference evidence="2" key="2">
    <citation type="submission" date="2021-12" db="EMBL/GenBank/DDBJ databases">
        <title>Resequencing data analysis of finger millet.</title>
        <authorList>
            <person name="Hatakeyama M."/>
            <person name="Aluri S."/>
            <person name="Balachadran M.T."/>
            <person name="Sivarajan S.R."/>
            <person name="Poveda L."/>
            <person name="Shimizu-Inatsugi R."/>
            <person name="Schlapbach R."/>
            <person name="Sreeman S.M."/>
            <person name="Shimizu K.K."/>
        </authorList>
    </citation>
    <scope>NUCLEOTIDE SEQUENCE</scope>
</reference>
<feature type="compositionally biased region" description="Gly residues" evidence="1">
    <location>
        <begin position="42"/>
        <end position="57"/>
    </location>
</feature>
<feature type="region of interest" description="Disordered" evidence="1">
    <location>
        <begin position="1"/>
        <end position="63"/>
    </location>
</feature>
<evidence type="ECO:0000256" key="1">
    <source>
        <dbReference type="SAM" id="MobiDB-lite"/>
    </source>
</evidence>
<dbReference type="AlphaFoldDB" id="A0AAV5FIW5"/>
<proteinExistence type="predicted"/>
<name>A0AAV5FIW5_ELECO</name>
<reference evidence="2" key="1">
    <citation type="journal article" date="2018" name="DNA Res.">
        <title>Multiple hybrid de novo genome assembly of finger millet, an orphan allotetraploid crop.</title>
        <authorList>
            <person name="Hatakeyama M."/>
            <person name="Aluri S."/>
            <person name="Balachadran M.T."/>
            <person name="Sivarajan S.R."/>
            <person name="Patrignani A."/>
            <person name="Gruter S."/>
            <person name="Poveda L."/>
            <person name="Shimizu-Inatsugi R."/>
            <person name="Baeten J."/>
            <person name="Francoijs K.J."/>
            <person name="Nataraja K.N."/>
            <person name="Reddy Y.A.N."/>
            <person name="Phadnis S."/>
            <person name="Ravikumar R.L."/>
            <person name="Schlapbach R."/>
            <person name="Sreeman S.M."/>
            <person name="Shimizu K.K."/>
        </authorList>
    </citation>
    <scope>NUCLEOTIDE SEQUENCE</scope>
</reference>
<dbReference type="EMBL" id="BQKI01000086">
    <property type="protein sequence ID" value="GJN34976.1"/>
    <property type="molecule type" value="Genomic_DNA"/>
</dbReference>
<evidence type="ECO:0000313" key="3">
    <source>
        <dbReference type="Proteomes" id="UP001054889"/>
    </source>
</evidence>
<feature type="region of interest" description="Disordered" evidence="1">
    <location>
        <begin position="83"/>
        <end position="117"/>
    </location>
</feature>
<gene>
    <name evidence="2" type="primary">gb23695</name>
    <name evidence="2" type="ORF">PR202_gb23695</name>
</gene>
<dbReference type="Proteomes" id="UP001054889">
    <property type="component" value="Unassembled WGS sequence"/>
</dbReference>
<sequence>MHLLHRSSVFGGGKGNKKAALRRVGSSPRVISRSDSIKKRSGGGGGGNKKGGGGGVKQGSKRARLRAGLAAALQELNLAGRRKRGGGISSVTTQTEVEANAEHAAAGPEEPAVSNSSRGSVTVLPLELLMLALACVVALGRAPAVCCCTCAAWCCRGSSHRRRSAATG</sequence>
<organism evidence="2 3">
    <name type="scientific">Eleusine coracana subsp. coracana</name>
    <dbReference type="NCBI Taxonomy" id="191504"/>
    <lineage>
        <taxon>Eukaryota</taxon>
        <taxon>Viridiplantae</taxon>
        <taxon>Streptophyta</taxon>
        <taxon>Embryophyta</taxon>
        <taxon>Tracheophyta</taxon>
        <taxon>Spermatophyta</taxon>
        <taxon>Magnoliopsida</taxon>
        <taxon>Liliopsida</taxon>
        <taxon>Poales</taxon>
        <taxon>Poaceae</taxon>
        <taxon>PACMAD clade</taxon>
        <taxon>Chloridoideae</taxon>
        <taxon>Cynodonteae</taxon>
        <taxon>Eleusininae</taxon>
        <taxon>Eleusine</taxon>
    </lineage>
</organism>
<evidence type="ECO:0000313" key="2">
    <source>
        <dbReference type="EMBL" id="GJN34976.1"/>
    </source>
</evidence>
<keyword evidence="3" id="KW-1185">Reference proteome</keyword>
<comment type="caution">
    <text evidence="2">The sequence shown here is derived from an EMBL/GenBank/DDBJ whole genome shotgun (WGS) entry which is preliminary data.</text>
</comment>
<protein>
    <submittedName>
        <fullName evidence="2">Uncharacterized protein</fullName>
    </submittedName>
</protein>